<dbReference type="InterPro" id="IPR036291">
    <property type="entry name" value="NAD(P)-bd_dom_sf"/>
</dbReference>
<reference evidence="5 6" key="1">
    <citation type="submission" date="2019-03" db="EMBL/GenBank/DDBJ databases">
        <title>Genomics of glacier-inhabiting Cryobacterium strains.</title>
        <authorList>
            <person name="Liu Q."/>
            <person name="Xin Y.-H."/>
        </authorList>
    </citation>
    <scope>NUCLEOTIDE SEQUENCE [LARGE SCALE GENOMIC DNA]</scope>
    <source>
        <strain evidence="5 6">Hz16</strain>
    </source>
</reference>
<dbReference type="PANTHER" id="PTHR43818:SF11">
    <property type="entry name" value="BCDNA.GH03377"/>
    <property type="match status" value="1"/>
</dbReference>
<evidence type="ECO:0000259" key="3">
    <source>
        <dbReference type="Pfam" id="PF01408"/>
    </source>
</evidence>
<dbReference type="AlphaFoldDB" id="A0A4R9B0L4"/>
<dbReference type="Gene3D" id="3.30.360.10">
    <property type="entry name" value="Dihydrodipicolinate Reductase, domain 2"/>
    <property type="match status" value="1"/>
</dbReference>
<dbReference type="Gene3D" id="3.40.50.720">
    <property type="entry name" value="NAD(P)-binding Rossmann-like Domain"/>
    <property type="match status" value="1"/>
</dbReference>
<keyword evidence="1" id="KW-0560">Oxidoreductase</keyword>
<proteinExistence type="predicted"/>
<dbReference type="Proteomes" id="UP000297983">
    <property type="component" value="Unassembled WGS sequence"/>
</dbReference>
<evidence type="ECO:0000256" key="1">
    <source>
        <dbReference type="ARBA" id="ARBA00023002"/>
    </source>
</evidence>
<dbReference type="InterPro" id="IPR055170">
    <property type="entry name" value="GFO_IDH_MocA-like_dom"/>
</dbReference>
<dbReference type="GO" id="GO:0016491">
    <property type="term" value="F:oxidoreductase activity"/>
    <property type="evidence" value="ECO:0007669"/>
    <property type="project" value="UniProtKB-KW"/>
</dbReference>
<keyword evidence="6" id="KW-1185">Reference proteome</keyword>
<dbReference type="GO" id="GO:0000166">
    <property type="term" value="F:nucleotide binding"/>
    <property type="evidence" value="ECO:0007669"/>
    <property type="project" value="InterPro"/>
</dbReference>
<comment type="caution">
    <text evidence="5">The sequence shown here is derived from an EMBL/GenBank/DDBJ whole genome shotgun (WGS) entry which is preliminary data.</text>
</comment>
<dbReference type="PANTHER" id="PTHR43818">
    <property type="entry name" value="BCDNA.GH03377"/>
    <property type="match status" value="1"/>
</dbReference>
<evidence type="ECO:0000313" key="5">
    <source>
        <dbReference type="EMBL" id="TFD73798.1"/>
    </source>
</evidence>
<protein>
    <submittedName>
        <fullName evidence="5">Gfo/Idh/MocA family oxidoreductase</fullName>
    </submittedName>
</protein>
<name>A0A4R9B0L4_9MICO</name>
<gene>
    <name evidence="5" type="ORF">E3T50_02475</name>
</gene>
<evidence type="ECO:0000259" key="4">
    <source>
        <dbReference type="Pfam" id="PF22725"/>
    </source>
</evidence>
<feature type="domain" description="Gfo/Idh/MocA-like oxidoreductase N-terminal" evidence="3">
    <location>
        <begin position="7"/>
        <end position="121"/>
    </location>
</feature>
<accession>A0A4R9B0L4</accession>
<sequence length="370" mass="40021">MTTRPLRSGIIGTGFMGRVHTRAVRSVGGVVVAYAGRDAERTRLAADEENVPLALTPEELIAHPDVDLVHICTPNAQHVPLALAAIAAGKHVVCEKPLALTADDALLLQRAADDAGVVNAVPFVYRFYPTVREAKARIADSGERIWLAHGHYLQDWLSEQSSYNWRVTDAGSRAFADIGVHWCDLFEFTTGHRIERLLAQSSRLHDTRLSDAGEVPVSTEDGVTMIFHTDRGATGSVVISQASPGRKNQLWMSLDGEHRSYAFDQENPNGLWIGSTAGISIIPKGLETANHAAAAPYVTVPSGHPQGYQDCFGLFMRDVHSVIKGKVVNGLPTFADGVRAAQLTDAVIESSKSGHWVEVVPTRQPTSRAA</sequence>
<dbReference type="Pfam" id="PF01408">
    <property type="entry name" value="GFO_IDH_MocA"/>
    <property type="match status" value="1"/>
</dbReference>
<evidence type="ECO:0000313" key="6">
    <source>
        <dbReference type="Proteomes" id="UP000297983"/>
    </source>
</evidence>
<dbReference type="RefSeq" id="WP_134550382.1">
    <property type="nucleotide sequence ID" value="NZ_SOHL01000003.1"/>
</dbReference>
<keyword evidence="2" id="KW-0520">NAD</keyword>
<dbReference type="EMBL" id="SOHL01000003">
    <property type="protein sequence ID" value="TFD73798.1"/>
    <property type="molecule type" value="Genomic_DNA"/>
</dbReference>
<feature type="domain" description="GFO/IDH/MocA-like oxidoreductase" evidence="4">
    <location>
        <begin position="144"/>
        <end position="260"/>
    </location>
</feature>
<evidence type="ECO:0000256" key="2">
    <source>
        <dbReference type="ARBA" id="ARBA00023027"/>
    </source>
</evidence>
<dbReference type="SUPFAM" id="SSF51735">
    <property type="entry name" value="NAD(P)-binding Rossmann-fold domains"/>
    <property type="match status" value="1"/>
</dbReference>
<dbReference type="Pfam" id="PF22725">
    <property type="entry name" value="GFO_IDH_MocA_C3"/>
    <property type="match status" value="1"/>
</dbReference>
<organism evidence="5 6">
    <name type="scientific">Cryobacterium gelidum</name>
    <dbReference type="NCBI Taxonomy" id="1259164"/>
    <lineage>
        <taxon>Bacteria</taxon>
        <taxon>Bacillati</taxon>
        <taxon>Actinomycetota</taxon>
        <taxon>Actinomycetes</taxon>
        <taxon>Micrococcales</taxon>
        <taxon>Microbacteriaceae</taxon>
        <taxon>Cryobacterium</taxon>
    </lineage>
</organism>
<dbReference type="SUPFAM" id="SSF55347">
    <property type="entry name" value="Glyceraldehyde-3-phosphate dehydrogenase-like, C-terminal domain"/>
    <property type="match status" value="1"/>
</dbReference>
<dbReference type="InterPro" id="IPR000683">
    <property type="entry name" value="Gfo/Idh/MocA-like_OxRdtase_N"/>
</dbReference>
<dbReference type="InterPro" id="IPR050463">
    <property type="entry name" value="Gfo/Idh/MocA_oxidrdct_glycsds"/>
</dbReference>